<sequence length="99" mass="10908">MSLSKNFFLRLFDFSFSKFMAVEAVEIVGIFYVIGMVFAALMAVVIITEGFNNGLTLGIGSLVVAPLVFSSYIILLRIGLEEILITLGINEKTKQLENP</sequence>
<evidence type="ECO:0000313" key="3">
    <source>
        <dbReference type="EMBL" id="KST70168.1"/>
    </source>
</evidence>
<keyword evidence="1" id="KW-0472">Membrane</keyword>
<evidence type="ECO:0000256" key="1">
    <source>
        <dbReference type="SAM" id="Phobius"/>
    </source>
</evidence>
<comment type="caution">
    <text evidence="2">The sequence shown here is derived from an EMBL/GenBank/DDBJ whole genome shotgun (WGS) entry which is preliminary data.</text>
</comment>
<evidence type="ECO:0008006" key="5">
    <source>
        <dbReference type="Google" id="ProtNLM"/>
    </source>
</evidence>
<dbReference type="Proteomes" id="UP000053372">
    <property type="component" value="Unassembled WGS sequence"/>
</dbReference>
<accession>A0A0V7ZRV1</accession>
<dbReference type="EMBL" id="LMTZ01000002">
    <property type="protein sequence ID" value="KST70168.1"/>
    <property type="molecule type" value="Genomic_DNA"/>
</dbReference>
<reference evidence="2 4" key="1">
    <citation type="journal article" date="2015" name="Genome Announc.">
        <title>Draft Genome of the Euendolithic (true boring) Cyanobacterium Mastigocoleus testarum strain BC008.</title>
        <authorList>
            <person name="Guida B.S."/>
            <person name="Garcia-Pichel F."/>
        </authorList>
    </citation>
    <scope>NUCLEOTIDE SEQUENCE [LARGE SCALE GENOMIC DNA]</scope>
    <source>
        <strain evidence="2 4">BC008</strain>
    </source>
</reference>
<dbReference type="Pfam" id="PF14110">
    <property type="entry name" value="DUF4282"/>
    <property type="match status" value="1"/>
</dbReference>
<dbReference type="AlphaFoldDB" id="A0A0V7ZRV1"/>
<proteinExistence type="predicted"/>
<keyword evidence="1" id="KW-0812">Transmembrane</keyword>
<keyword evidence="4" id="KW-1185">Reference proteome</keyword>
<dbReference type="RefSeq" id="WP_027846575.1">
    <property type="nucleotide sequence ID" value="NZ_LMTZ01000002.1"/>
</dbReference>
<dbReference type="InterPro" id="IPR025557">
    <property type="entry name" value="DUF4282"/>
</dbReference>
<gene>
    <name evidence="2" type="ORF">BC008_26945</name>
    <name evidence="3" type="ORF">BC008_36550</name>
</gene>
<keyword evidence="1" id="KW-1133">Transmembrane helix</keyword>
<organism evidence="2 4">
    <name type="scientific">Mastigocoleus testarum BC008</name>
    <dbReference type="NCBI Taxonomy" id="371196"/>
    <lineage>
        <taxon>Bacteria</taxon>
        <taxon>Bacillati</taxon>
        <taxon>Cyanobacteriota</taxon>
        <taxon>Cyanophyceae</taxon>
        <taxon>Nostocales</taxon>
        <taxon>Hapalosiphonaceae</taxon>
        <taxon>Mastigocoleus</taxon>
    </lineage>
</organism>
<evidence type="ECO:0000313" key="4">
    <source>
        <dbReference type="Proteomes" id="UP000053372"/>
    </source>
</evidence>
<feature type="transmembrane region" description="Helical" evidence="1">
    <location>
        <begin position="54"/>
        <end position="75"/>
    </location>
</feature>
<dbReference type="OrthoDB" id="574364at2"/>
<evidence type="ECO:0000313" key="2">
    <source>
        <dbReference type="EMBL" id="KST66831.1"/>
    </source>
</evidence>
<protein>
    <recommendedName>
        <fullName evidence="5">DUF4282 domain-containing protein</fullName>
    </recommendedName>
</protein>
<name>A0A0V7ZRV1_9CYAN</name>
<feature type="transmembrane region" description="Helical" evidence="1">
    <location>
        <begin position="21"/>
        <end position="48"/>
    </location>
</feature>
<dbReference type="EMBL" id="LMTZ01000093">
    <property type="protein sequence ID" value="KST66831.1"/>
    <property type="molecule type" value="Genomic_DNA"/>
</dbReference>